<proteinExistence type="predicted"/>
<dbReference type="Pfam" id="PF13439">
    <property type="entry name" value="Glyco_transf_4"/>
    <property type="match status" value="1"/>
</dbReference>
<dbReference type="Gene3D" id="3.40.50.2000">
    <property type="entry name" value="Glycogen Phosphorylase B"/>
    <property type="match status" value="2"/>
</dbReference>
<evidence type="ECO:0000313" key="7">
    <source>
        <dbReference type="Proteomes" id="UP001500466"/>
    </source>
</evidence>
<keyword evidence="3" id="KW-0808">Transferase</keyword>
<keyword evidence="2" id="KW-0328">Glycosyltransferase</keyword>
<feature type="domain" description="Glycosyltransferase subfamily 4-like N-terminal" evidence="5">
    <location>
        <begin position="16"/>
        <end position="212"/>
    </location>
</feature>
<evidence type="ECO:0000256" key="4">
    <source>
        <dbReference type="SAM" id="MobiDB-lite"/>
    </source>
</evidence>
<dbReference type="InterPro" id="IPR028098">
    <property type="entry name" value="Glyco_trans_4-like_N"/>
</dbReference>
<dbReference type="Proteomes" id="UP001500466">
    <property type="component" value="Unassembled WGS sequence"/>
</dbReference>
<evidence type="ECO:0000256" key="3">
    <source>
        <dbReference type="ARBA" id="ARBA00022679"/>
    </source>
</evidence>
<evidence type="ECO:0000256" key="1">
    <source>
        <dbReference type="ARBA" id="ARBA00021292"/>
    </source>
</evidence>
<evidence type="ECO:0000259" key="5">
    <source>
        <dbReference type="Pfam" id="PF13439"/>
    </source>
</evidence>
<dbReference type="EMBL" id="BAABHS010000009">
    <property type="protein sequence ID" value="GAA4964373.1"/>
    <property type="molecule type" value="Genomic_DNA"/>
</dbReference>
<organism evidence="6 7">
    <name type="scientific">Yinghuangia aomiensis</name>
    <dbReference type="NCBI Taxonomy" id="676205"/>
    <lineage>
        <taxon>Bacteria</taxon>
        <taxon>Bacillati</taxon>
        <taxon>Actinomycetota</taxon>
        <taxon>Actinomycetes</taxon>
        <taxon>Kitasatosporales</taxon>
        <taxon>Streptomycetaceae</taxon>
        <taxon>Yinghuangia</taxon>
    </lineage>
</organism>
<keyword evidence="7" id="KW-1185">Reference proteome</keyword>
<accession>A0ABP9H913</accession>
<dbReference type="CDD" id="cd03801">
    <property type="entry name" value="GT4_PimA-like"/>
    <property type="match status" value="1"/>
</dbReference>
<dbReference type="PANTHER" id="PTHR12526">
    <property type="entry name" value="GLYCOSYLTRANSFERASE"/>
    <property type="match status" value="1"/>
</dbReference>
<dbReference type="RefSeq" id="WP_345675995.1">
    <property type="nucleotide sequence ID" value="NZ_BAABHS010000009.1"/>
</dbReference>
<sequence>MNVLMLVITTVATDTRVVREAATLAAAGHDVHIIGRGVPGDWLPPPGVTVSSADGASVFATSRAALGGGPAPTGAPPGTPAAPRGPMPPYRRAARWMLLPQHRASAFAAWTRSARRDAADRVFDAVHAHDFNTLVLGAELARQRGVPLVYDSHELWSGRPRVGRPTPLLAAREARIEGELGREAAAVLTVGEGVANALRGRYGWRHVSVVHNTFPRGTAAAAVPLPDRPTGAVYAGRIAPYREIETIVAAARDLPGLDVTLVGPADDTYLGELDRGPVAVEPALPVDDVDALLRRTGLALVTHSDRWENHRLAMPNKLFHAVRAGVPVVATDVRELARVVREHGLGTLYRPGDDASLAAAVREACERYPELTANVRAAEPRLSWEHDAATLTGVYARLGAGRTA</sequence>
<feature type="compositionally biased region" description="Pro residues" evidence="4">
    <location>
        <begin position="73"/>
        <end position="85"/>
    </location>
</feature>
<gene>
    <name evidence="6" type="ORF">GCM10023205_30590</name>
</gene>
<reference evidence="7" key="1">
    <citation type="journal article" date="2019" name="Int. J. Syst. Evol. Microbiol.">
        <title>The Global Catalogue of Microorganisms (GCM) 10K type strain sequencing project: providing services to taxonomists for standard genome sequencing and annotation.</title>
        <authorList>
            <consortium name="The Broad Institute Genomics Platform"/>
            <consortium name="The Broad Institute Genome Sequencing Center for Infectious Disease"/>
            <person name="Wu L."/>
            <person name="Ma J."/>
        </authorList>
    </citation>
    <scope>NUCLEOTIDE SEQUENCE [LARGE SCALE GENOMIC DNA]</scope>
    <source>
        <strain evidence="7">JCM 17986</strain>
    </source>
</reference>
<protein>
    <recommendedName>
        <fullName evidence="1">D-inositol 3-phosphate glycosyltransferase</fullName>
    </recommendedName>
</protein>
<evidence type="ECO:0000313" key="6">
    <source>
        <dbReference type="EMBL" id="GAA4964373.1"/>
    </source>
</evidence>
<evidence type="ECO:0000256" key="2">
    <source>
        <dbReference type="ARBA" id="ARBA00022676"/>
    </source>
</evidence>
<dbReference type="PANTHER" id="PTHR12526:SF600">
    <property type="entry name" value="GLYCOSYL TRANSFERASE GROUP 1"/>
    <property type="match status" value="1"/>
</dbReference>
<name>A0ABP9H913_9ACTN</name>
<comment type="caution">
    <text evidence="6">The sequence shown here is derived from an EMBL/GenBank/DDBJ whole genome shotgun (WGS) entry which is preliminary data.</text>
</comment>
<feature type="region of interest" description="Disordered" evidence="4">
    <location>
        <begin position="65"/>
        <end position="85"/>
    </location>
</feature>
<dbReference type="SUPFAM" id="SSF53756">
    <property type="entry name" value="UDP-Glycosyltransferase/glycogen phosphorylase"/>
    <property type="match status" value="1"/>
</dbReference>
<dbReference type="Pfam" id="PF13692">
    <property type="entry name" value="Glyco_trans_1_4"/>
    <property type="match status" value="1"/>
</dbReference>